<comment type="similarity">
    <text evidence="1">Belongs to the NusB family.</text>
</comment>
<sequence length="128" mass="14638">MRRVSREDVFKLVFEFTFLRERNESTLALLLADAELDDADREYIRSTYDGVTGDFDRLTEKIASKLERYRVERLYRPDYAVLLLGVYELERGDLPASVVINEAVTLAKKYGTDKSGGFVNGVLAKFVS</sequence>
<dbReference type="GO" id="GO:0031564">
    <property type="term" value="P:transcription antitermination"/>
    <property type="evidence" value="ECO:0007669"/>
    <property type="project" value="UniProtKB-KW"/>
</dbReference>
<dbReference type="Proteomes" id="UP000886857">
    <property type="component" value="Unassembled WGS sequence"/>
</dbReference>
<keyword evidence="4" id="KW-0805">Transcription regulation</keyword>
<evidence type="ECO:0000313" key="7">
    <source>
        <dbReference type="EMBL" id="HIU98333.1"/>
    </source>
</evidence>
<dbReference type="NCBIfam" id="TIGR01951">
    <property type="entry name" value="nusB"/>
    <property type="match status" value="1"/>
</dbReference>
<name>A0A9D1N8B6_9FIRM</name>
<comment type="caution">
    <text evidence="7">The sequence shown here is derived from an EMBL/GenBank/DDBJ whole genome shotgun (WGS) entry which is preliminary data.</text>
</comment>
<evidence type="ECO:0000313" key="8">
    <source>
        <dbReference type="Proteomes" id="UP000886857"/>
    </source>
</evidence>
<dbReference type="EMBL" id="DVOE01000008">
    <property type="protein sequence ID" value="HIU98333.1"/>
    <property type="molecule type" value="Genomic_DNA"/>
</dbReference>
<dbReference type="GO" id="GO:0005829">
    <property type="term" value="C:cytosol"/>
    <property type="evidence" value="ECO:0007669"/>
    <property type="project" value="TreeGrafter"/>
</dbReference>
<keyword evidence="2" id="KW-0889">Transcription antitermination</keyword>
<dbReference type="Gene3D" id="1.10.940.10">
    <property type="entry name" value="NusB-like"/>
    <property type="match status" value="1"/>
</dbReference>
<protein>
    <submittedName>
        <fullName evidence="7">Transcription antitermination factor NusB</fullName>
    </submittedName>
</protein>
<keyword evidence="3" id="KW-0694">RNA-binding</keyword>
<accession>A0A9D1N8B6</accession>
<dbReference type="InterPro" id="IPR006027">
    <property type="entry name" value="NusB_RsmB_TIM44"/>
</dbReference>
<feature type="domain" description="NusB/RsmB/TIM44" evidence="6">
    <location>
        <begin position="5"/>
        <end position="127"/>
    </location>
</feature>
<evidence type="ECO:0000259" key="6">
    <source>
        <dbReference type="Pfam" id="PF01029"/>
    </source>
</evidence>
<dbReference type="InterPro" id="IPR035926">
    <property type="entry name" value="NusB-like_sf"/>
</dbReference>
<dbReference type="SUPFAM" id="SSF48013">
    <property type="entry name" value="NusB-like"/>
    <property type="match status" value="1"/>
</dbReference>
<evidence type="ECO:0000256" key="5">
    <source>
        <dbReference type="ARBA" id="ARBA00023163"/>
    </source>
</evidence>
<evidence type="ECO:0000256" key="1">
    <source>
        <dbReference type="ARBA" id="ARBA00005952"/>
    </source>
</evidence>
<dbReference type="Pfam" id="PF01029">
    <property type="entry name" value="NusB"/>
    <property type="match status" value="1"/>
</dbReference>
<dbReference type="PANTHER" id="PTHR11078">
    <property type="entry name" value="N UTILIZATION SUBSTANCE PROTEIN B-RELATED"/>
    <property type="match status" value="1"/>
</dbReference>
<dbReference type="PANTHER" id="PTHR11078:SF3">
    <property type="entry name" value="ANTITERMINATION NUSB DOMAIN-CONTAINING PROTEIN"/>
    <property type="match status" value="1"/>
</dbReference>
<dbReference type="GO" id="GO:0006353">
    <property type="term" value="P:DNA-templated transcription termination"/>
    <property type="evidence" value="ECO:0007669"/>
    <property type="project" value="InterPro"/>
</dbReference>
<dbReference type="InterPro" id="IPR011605">
    <property type="entry name" value="NusB_fam"/>
</dbReference>
<dbReference type="GO" id="GO:0003723">
    <property type="term" value="F:RNA binding"/>
    <property type="evidence" value="ECO:0007669"/>
    <property type="project" value="UniProtKB-KW"/>
</dbReference>
<evidence type="ECO:0000256" key="3">
    <source>
        <dbReference type="ARBA" id="ARBA00022884"/>
    </source>
</evidence>
<organism evidence="7 8">
    <name type="scientific">Candidatus Limadaptatus stercoripullorum</name>
    <dbReference type="NCBI Taxonomy" id="2840846"/>
    <lineage>
        <taxon>Bacteria</taxon>
        <taxon>Bacillati</taxon>
        <taxon>Bacillota</taxon>
        <taxon>Clostridia</taxon>
        <taxon>Eubacteriales</taxon>
        <taxon>Candidatus Limadaptatus</taxon>
    </lineage>
</organism>
<dbReference type="AlphaFoldDB" id="A0A9D1N8B6"/>
<keyword evidence="5" id="KW-0804">Transcription</keyword>
<proteinExistence type="inferred from homology"/>
<evidence type="ECO:0000256" key="4">
    <source>
        <dbReference type="ARBA" id="ARBA00023015"/>
    </source>
</evidence>
<reference evidence="7" key="1">
    <citation type="submission" date="2020-10" db="EMBL/GenBank/DDBJ databases">
        <authorList>
            <person name="Gilroy R."/>
        </authorList>
    </citation>
    <scope>NUCLEOTIDE SEQUENCE</scope>
    <source>
        <strain evidence="7">10406</strain>
    </source>
</reference>
<gene>
    <name evidence="7" type="primary">nusB</name>
    <name evidence="7" type="ORF">IAC73_00615</name>
</gene>
<reference evidence="7" key="2">
    <citation type="journal article" date="2021" name="PeerJ">
        <title>Extensive microbial diversity within the chicken gut microbiome revealed by metagenomics and culture.</title>
        <authorList>
            <person name="Gilroy R."/>
            <person name="Ravi A."/>
            <person name="Getino M."/>
            <person name="Pursley I."/>
            <person name="Horton D.L."/>
            <person name="Alikhan N.F."/>
            <person name="Baker D."/>
            <person name="Gharbi K."/>
            <person name="Hall N."/>
            <person name="Watson M."/>
            <person name="Adriaenssens E.M."/>
            <person name="Foster-Nyarko E."/>
            <person name="Jarju S."/>
            <person name="Secka A."/>
            <person name="Antonio M."/>
            <person name="Oren A."/>
            <person name="Chaudhuri R.R."/>
            <person name="La Ragione R."/>
            <person name="Hildebrand F."/>
            <person name="Pallen M.J."/>
        </authorList>
    </citation>
    <scope>NUCLEOTIDE SEQUENCE</scope>
    <source>
        <strain evidence="7">10406</strain>
    </source>
</reference>
<evidence type="ECO:0000256" key="2">
    <source>
        <dbReference type="ARBA" id="ARBA00022814"/>
    </source>
</evidence>